<proteinExistence type="predicted"/>
<gene>
    <name evidence="2" type="ORF">PGTUg99_034513</name>
</gene>
<evidence type="ECO:0000256" key="1">
    <source>
        <dbReference type="SAM" id="MobiDB-lite"/>
    </source>
</evidence>
<dbReference type="Proteomes" id="UP000325313">
    <property type="component" value="Unassembled WGS sequence"/>
</dbReference>
<sequence>MPSNQCSNAKDDPEIHPTENSAPKNVTINGPQANKLVEEGMHQIASELKAMKETLSMSATMLANRIEPANTINDGLDRITSVSRYFPDLKEETHSFINNMSFDDRALLSSKTIDRNEAYQSTYRDLLSYETRIIKDVLNTENLVFSNNYETVERIEKKLSENRLYQKLNSKAIQKRIRRVKCEMAVELVERNSRPHSKTAQPSTSRSQDAQATQPDVRATQAAK</sequence>
<feature type="compositionally biased region" description="Polar residues" evidence="1">
    <location>
        <begin position="18"/>
        <end position="29"/>
    </location>
</feature>
<feature type="region of interest" description="Disordered" evidence="1">
    <location>
        <begin position="1"/>
        <end position="29"/>
    </location>
</feature>
<evidence type="ECO:0000313" key="2">
    <source>
        <dbReference type="EMBL" id="KAA1139041.1"/>
    </source>
</evidence>
<organism evidence="2 3">
    <name type="scientific">Puccinia graminis f. sp. tritici</name>
    <dbReference type="NCBI Taxonomy" id="56615"/>
    <lineage>
        <taxon>Eukaryota</taxon>
        <taxon>Fungi</taxon>
        <taxon>Dikarya</taxon>
        <taxon>Basidiomycota</taxon>
        <taxon>Pucciniomycotina</taxon>
        <taxon>Pucciniomycetes</taxon>
        <taxon>Pucciniales</taxon>
        <taxon>Pucciniaceae</taxon>
        <taxon>Puccinia</taxon>
    </lineage>
</organism>
<dbReference type="EMBL" id="VDEP01000001">
    <property type="protein sequence ID" value="KAA1139041.1"/>
    <property type="molecule type" value="Genomic_DNA"/>
</dbReference>
<reference evidence="2 3" key="1">
    <citation type="submission" date="2019-05" db="EMBL/GenBank/DDBJ databases">
        <title>Emergence of the Ug99 lineage of the wheat stem rust pathogen through somatic hybridization.</title>
        <authorList>
            <person name="Li F."/>
            <person name="Upadhyaya N.M."/>
            <person name="Sperschneider J."/>
            <person name="Matny O."/>
            <person name="Nguyen-Phuc H."/>
            <person name="Mago R."/>
            <person name="Raley C."/>
            <person name="Miller M.E."/>
            <person name="Silverstein K.A.T."/>
            <person name="Henningsen E."/>
            <person name="Hirsch C.D."/>
            <person name="Visser B."/>
            <person name="Pretorius Z.A."/>
            <person name="Steffenson B.J."/>
            <person name="Schwessinger B."/>
            <person name="Dodds P.N."/>
            <person name="Figueroa M."/>
        </authorList>
    </citation>
    <scope>NUCLEOTIDE SEQUENCE [LARGE SCALE GENOMIC DNA]</scope>
    <source>
        <strain evidence="2 3">Ug99</strain>
    </source>
</reference>
<dbReference type="AlphaFoldDB" id="A0A5B0SM87"/>
<feature type="compositionally biased region" description="Polar residues" evidence="1">
    <location>
        <begin position="198"/>
        <end position="214"/>
    </location>
</feature>
<protein>
    <submittedName>
        <fullName evidence="2">Uncharacterized protein</fullName>
    </submittedName>
</protein>
<accession>A0A5B0SM87</accession>
<name>A0A5B0SM87_PUCGR</name>
<feature type="region of interest" description="Disordered" evidence="1">
    <location>
        <begin position="189"/>
        <end position="224"/>
    </location>
</feature>
<evidence type="ECO:0000313" key="3">
    <source>
        <dbReference type="Proteomes" id="UP000325313"/>
    </source>
</evidence>
<comment type="caution">
    <text evidence="2">The sequence shown here is derived from an EMBL/GenBank/DDBJ whole genome shotgun (WGS) entry which is preliminary data.</text>
</comment>